<feature type="domain" description="SusD-like N-terminal" evidence="8">
    <location>
        <begin position="100"/>
        <end position="215"/>
    </location>
</feature>
<evidence type="ECO:0000313" key="9">
    <source>
        <dbReference type="EMBL" id="MBC9929122.1"/>
    </source>
</evidence>
<accession>A0ABR7TFK2</accession>
<dbReference type="Proteomes" id="UP000659124">
    <property type="component" value="Unassembled WGS sequence"/>
</dbReference>
<evidence type="ECO:0000256" key="2">
    <source>
        <dbReference type="ARBA" id="ARBA00006275"/>
    </source>
</evidence>
<evidence type="ECO:0000256" key="6">
    <source>
        <dbReference type="SAM" id="SignalP"/>
    </source>
</evidence>
<dbReference type="Pfam" id="PF07980">
    <property type="entry name" value="SusD_RagB"/>
    <property type="match status" value="1"/>
</dbReference>
<dbReference type="Gene3D" id="1.25.40.390">
    <property type="match status" value="1"/>
</dbReference>
<name>A0ABR7TFK2_9BACT</name>
<reference evidence="9 10" key="1">
    <citation type="submission" date="2020-09" db="EMBL/GenBank/DDBJ databases">
        <title>Genome sequences of type strains of Chitinophaga qingshengii and Chitinophaga varians.</title>
        <authorList>
            <person name="Kittiwongwattana C."/>
        </authorList>
    </citation>
    <scope>NUCLEOTIDE SEQUENCE [LARGE SCALE GENOMIC DNA]</scope>
    <source>
        <strain evidence="9 10">JCM 30026</strain>
    </source>
</reference>
<feature type="domain" description="RagB/SusD" evidence="7">
    <location>
        <begin position="328"/>
        <end position="425"/>
    </location>
</feature>
<dbReference type="InterPro" id="IPR011990">
    <property type="entry name" value="TPR-like_helical_dom_sf"/>
</dbReference>
<comment type="caution">
    <text evidence="9">The sequence shown here is derived from an EMBL/GenBank/DDBJ whole genome shotgun (WGS) entry which is preliminary data.</text>
</comment>
<feature type="chain" id="PRO_5046422577" evidence="6">
    <location>
        <begin position="19"/>
        <end position="460"/>
    </location>
</feature>
<evidence type="ECO:0000313" key="10">
    <source>
        <dbReference type="Proteomes" id="UP000659124"/>
    </source>
</evidence>
<evidence type="ECO:0000256" key="5">
    <source>
        <dbReference type="ARBA" id="ARBA00023237"/>
    </source>
</evidence>
<feature type="signal peptide" evidence="6">
    <location>
        <begin position="1"/>
        <end position="18"/>
    </location>
</feature>
<proteinExistence type="inferred from homology"/>
<comment type="subcellular location">
    <subcellularLocation>
        <location evidence="1">Cell outer membrane</location>
    </subcellularLocation>
</comment>
<evidence type="ECO:0000256" key="4">
    <source>
        <dbReference type="ARBA" id="ARBA00023136"/>
    </source>
</evidence>
<dbReference type="InterPro" id="IPR033985">
    <property type="entry name" value="SusD-like_N"/>
</dbReference>
<dbReference type="RefSeq" id="WP_188086270.1">
    <property type="nucleotide sequence ID" value="NZ_JACVFC010000001.1"/>
</dbReference>
<keyword evidence="4" id="KW-0472">Membrane</keyword>
<dbReference type="InterPro" id="IPR012944">
    <property type="entry name" value="SusD_RagB_dom"/>
</dbReference>
<gene>
    <name evidence="9" type="ORF">ICL07_01980</name>
</gene>
<organism evidence="9 10">
    <name type="scientific">Chitinophaga qingshengii</name>
    <dbReference type="NCBI Taxonomy" id="1569794"/>
    <lineage>
        <taxon>Bacteria</taxon>
        <taxon>Pseudomonadati</taxon>
        <taxon>Bacteroidota</taxon>
        <taxon>Chitinophagia</taxon>
        <taxon>Chitinophagales</taxon>
        <taxon>Chitinophagaceae</taxon>
        <taxon>Chitinophaga</taxon>
    </lineage>
</organism>
<dbReference type="SUPFAM" id="SSF48452">
    <property type="entry name" value="TPR-like"/>
    <property type="match status" value="1"/>
</dbReference>
<dbReference type="EMBL" id="JACVFC010000001">
    <property type="protein sequence ID" value="MBC9929122.1"/>
    <property type="molecule type" value="Genomic_DNA"/>
</dbReference>
<evidence type="ECO:0000256" key="3">
    <source>
        <dbReference type="ARBA" id="ARBA00022729"/>
    </source>
</evidence>
<dbReference type="CDD" id="cd08977">
    <property type="entry name" value="SusD"/>
    <property type="match status" value="1"/>
</dbReference>
<protein>
    <submittedName>
        <fullName evidence="9">RagB/SusD family nutrient uptake outer membrane protein</fullName>
    </submittedName>
</protein>
<keyword evidence="10" id="KW-1185">Reference proteome</keyword>
<comment type="similarity">
    <text evidence="2">Belongs to the SusD family.</text>
</comment>
<evidence type="ECO:0000256" key="1">
    <source>
        <dbReference type="ARBA" id="ARBA00004442"/>
    </source>
</evidence>
<keyword evidence="5" id="KW-0998">Cell outer membrane</keyword>
<sequence length="460" mass="51518">MLTYKNALLLFATALSLAACSGKLDEPQPDNSIDLDHIQPQELPLLLNGAYKPDGIYYMGYPVWDIYSDDIVSIQGGSPTQFNPMGYDACNPTVEDGFGNNRTMNSAYKSIGNANLIINYINSKHITDMPQVLGEALTIRAYHYTRLVETFGGVVLTLETETDINKIRRDKNTEAEVYASIVADLTAAIPLLKDFTSPNMACRQTAQLLLARVYLQLGKNQEAGDLAAEVIRSGKFSLVNSNYGQVFLYNTPAKEMMWRGIDGPLSSTLGYNRYGLYALYSPGPPFKGNSPGLTWMSDDLVALYEPADIRTQLLRRQRNATTGIEQTYLLKYSTDTLQTAANSYAIYPYIRYSEAFLIASEASARKGAIDVTYYNQLRTARKASTKSNGDFASPAAFLKELENERRREFVGEGRRWQDMRRFGTAIPFLSSKGRDETRLYLPFNSIQLSWNPKLTQNKGY</sequence>
<evidence type="ECO:0000259" key="7">
    <source>
        <dbReference type="Pfam" id="PF07980"/>
    </source>
</evidence>
<evidence type="ECO:0000259" key="8">
    <source>
        <dbReference type="Pfam" id="PF14322"/>
    </source>
</evidence>
<dbReference type="PROSITE" id="PS51257">
    <property type="entry name" value="PROKAR_LIPOPROTEIN"/>
    <property type="match status" value="1"/>
</dbReference>
<dbReference type="Pfam" id="PF14322">
    <property type="entry name" value="SusD-like_3"/>
    <property type="match status" value="1"/>
</dbReference>
<keyword evidence="3 6" id="KW-0732">Signal</keyword>